<dbReference type="PANTHER" id="PTHR43441">
    <property type="entry name" value="RIBOSOMAL-PROTEIN-SERINE ACETYLTRANSFERASE"/>
    <property type="match status" value="1"/>
</dbReference>
<feature type="domain" description="N-acetyltransferase" evidence="2">
    <location>
        <begin position="112"/>
        <end position="214"/>
    </location>
</feature>
<comment type="caution">
    <text evidence="3">The sequence shown here is derived from an EMBL/GenBank/DDBJ whole genome shotgun (WGS) entry which is preliminary data.</text>
</comment>
<dbReference type="EMBL" id="JAUTXT010000024">
    <property type="protein sequence ID" value="KAK3673625.1"/>
    <property type="molecule type" value="Genomic_DNA"/>
</dbReference>
<dbReference type="PANTHER" id="PTHR43441:SF11">
    <property type="entry name" value="RIBOSOMAL-PROTEIN-SERINE ACETYLTRANSFERASE"/>
    <property type="match status" value="1"/>
</dbReference>
<sequence>MANPFASERLIYRALEPEEDEEWALREIHQVPILISQTNPVLHVPQARKDVKESFKSIAENCLLNVVVCLPVKDDRSVEAGGTAISVPTTSAAVEGGNKKTEEQSPPGPKPTPIGLLLLFHGPMRHAHHRSAEIGITLCTPYHGQGYGTEAINWCLQWSFLTAGLHRVGIGAFTHNEGAIRLYRRLQFTEEGRWRECLWYQGRWEGVVVLSMLEGEWRELIKGKRAST</sequence>
<keyword evidence="4" id="KW-1185">Reference proteome</keyword>
<evidence type="ECO:0000313" key="3">
    <source>
        <dbReference type="EMBL" id="KAK3673625.1"/>
    </source>
</evidence>
<dbReference type="InterPro" id="IPR016181">
    <property type="entry name" value="Acyl_CoA_acyltransferase"/>
</dbReference>
<dbReference type="PROSITE" id="PS51186">
    <property type="entry name" value="GNAT"/>
    <property type="match status" value="1"/>
</dbReference>
<dbReference type="Gene3D" id="3.40.630.30">
    <property type="match status" value="1"/>
</dbReference>
<feature type="region of interest" description="Disordered" evidence="1">
    <location>
        <begin position="89"/>
        <end position="110"/>
    </location>
</feature>
<protein>
    <recommendedName>
        <fullName evidence="2">N-acetyltransferase domain-containing protein</fullName>
    </recommendedName>
</protein>
<dbReference type="SUPFAM" id="SSF55729">
    <property type="entry name" value="Acyl-CoA N-acyltransferases (Nat)"/>
    <property type="match status" value="1"/>
</dbReference>
<evidence type="ECO:0000259" key="2">
    <source>
        <dbReference type="PROSITE" id="PS51186"/>
    </source>
</evidence>
<reference evidence="3" key="1">
    <citation type="submission" date="2023-07" db="EMBL/GenBank/DDBJ databases">
        <title>Black Yeasts Isolated from many extreme environments.</title>
        <authorList>
            <person name="Coleine C."/>
            <person name="Stajich J.E."/>
            <person name="Selbmann L."/>
        </authorList>
    </citation>
    <scope>NUCLEOTIDE SEQUENCE</scope>
    <source>
        <strain evidence="3">CCFEE 5485</strain>
    </source>
</reference>
<dbReference type="GO" id="GO:0005737">
    <property type="term" value="C:cytoplasm"/>
    <property type="evidence" value="ECO:0007669"/>
    <property type="project" value="TreeGrafter"/>
</dbReference>
<name>A0AAE1BZV1_9PEZI</name>
<dbReference type="Proteomes" id="UP001274830">
    <property type="component" value="Unassembled WGS sequence"/>
</dbReference>
<dbReference type="Pfam" id="PF13302">
    <property type="entry name" value="Acetyltransf_3"/>
    <property type="match status" value="1"/>
</dbReference>
<dbReference type="GO" id="GO:0008999">
    <property type="term" value="F:protein-N-terminal-alanine acetyltransferase activity"/>
    <property type="evidence" value="ECO:0007669"/>
    <property type="project" value="TreeGrafter"/>
</dbReference>
<dbReference type="InterPro" id="IPR000182">
    <property type="entry name" value="GNAT_dom"/>
</dbReference>
<dbReference type="GO" id="GO:1990189">
    <property type="term" value="F:protein N-terminal-serine acetyltransferase activity"/>
    <property type="evidence" value="ECO:0007669"/>
    <property type="project" value="TreeGrafter"/>
</dbReference>
<organism evidence="3 4">
    <name type="scientific">Recurvomyces mirabilis</name>
    <dbReference type="NCBI Taxonomy" id="574656"/>
    <lineage>
        <taxon>Eukaryota</taxon>
        <taxon>Fungi</taxon>
        <taxon>Dikarya</taxon>
        <taxon>Ascomycota</taxon>
        <taxon>Pezizomycotina</taxon>
        <taxon>Dothideomycetes</taxon>
        <taxon>Dothideomycetidae</taxon>
        <taxon>Mycosphaerellales</taxon>
        <taxon>Teratosphaeriaceae</taxon>
        <taxon>Recurvomyces</taxon>
    </lineage>
</organism>
<dbReference type="AlphaFoldDB" id="A0AAE1BZV1"/>
<gene>
    <name evidence="3" type="ORF">LTR78_006530</name>
</gene>
<evidence type="ECO:0000313" key="4">
    <source>
        <dbReference type="Proteomes" id="UP001274830"/>
    </source>
</evidence>
<evidence type="ECO:0000256" key="1">
    <source>
        <dbReference type="SAM" id="MobiDB-lite"/>
    </source>
</evidence>
<dbReference type="InterPro" id="IPR051908">
    <property type="entry name" value="Ribosomal_N-acetyltransferase"/>
</dbReference>
<proteinExistence type="predicted"/>
<accession>A0AAE1BZV1</accession>